<evidence type="ECO:0000313" key="2">
    <source>
        <dbReference type="EMBL" id="KKR11930.1"/>
    </source>
</evidence>
<gene>
    <name evidence="2" type="ORF">UT39_C0002G0111</name>
</gene>
<accession>A0A0G0QNG3</accession>
<dbReference type="EMBL" id="LBWP01000002">
    <property type="protein sequence ID" value="KKR11930.1"/>
    <property type="molecule type" value="Genomic_DNA"/>
</dbReference>
<proteinExistence type="predicted"/>
<comment type="caution">
    <text evidence="2">The sequence shown here is derived from an EMBL/GenBank/DDBJ whole genome shotgun (WGS) entry which is preliminary data.</text>
</comment>
<dbReference type="Proteomes" id="UP000034246">
    <property type="component" value="Unassembled WGS sequence"/>
</dbReference>
<feature type="compositionally biased region" description="Basic and acidic residues" evidence="1">
    <location>
        <begin position="55"/>
        <end position="72"/>
    </location>
</feature>
<name>A0A0G0QNG3_9BACT</name>
<organism evidence="2 3">
    <name type="scientific">Candidatus Woesebacteria bacterium GW2011_GWA1_39_21</name>
    <dbReference type="NCBI Taxonomy" id="1618550"/>
    <lineage>
        <taxon>Bacteria</taxon>
        <taxon>Candidatus Woeseibacteriota</taxon>
    </lineage>
</organism>
<dbReference type="AlphaFoldDB" id="A0A0G0QNG3"/>
<evidence type="ECO:0000313" key="3">
    <source>
        <dbReference type="Proteomes" id="UP000034246"/>
    </source>
</evidence>
<evidence type="ECO:0000256" key="1">
    <source>
        <dbReference type="SAM" id="MobiDB-lite"/>
    </source>
</evidence>
<protein>
    <submittedName>
        <fullName evidence="2">Uncharacterized protein</fullName>
    </submittedName>
</protein>
<reference evidence="2 3" key="1">
    <citation type="journal article" date="2015" name="Nature">
        <title>rRNA introns, odd ribosomes, and small enigmatic genomes across a large radiation of phyla.</title>
        <authorList>
            <person name="Brown C.T."/>
            <person name="Hug L.A."/>
            <person name="Thomas B.C."/>
            <person name="Sharon I."/>
            <person name="Castelle C.J."/>
            <person name="Singh A."/>
            <person name="Wilkins M.J."/>
            <person name="Williams K.H."/>
            <person name="Banfield J.F."/>
        </authorList>
    </citation>
    <scope>NUCLEOTIDE SEQUENCE [LARGE SCALE GENOMIC DNA]</scope>
</reference>
<sequence length="190" mass="21794">MSDSSDRIEVTTPVSGQMNEGIKIENLEVGEKPLLNFDARLTDGSPVNISINTGRQDRENSPYMKHRESSNRFNQEVRRMIDPEETINSNLQVNMEKPPRPGEVLHFNYNGAEYFYKVREEAKSYEPTFRDSLGLEPVFLQPVPKNEIPQLSKEEIVDFNTQLVEAPPIVQKNMEMLAARKVLNIFPAKK</sequence>
<feature type="region of interest" description="Disordered" evidence="1">
    <location>
        <begin position="48"/>
        <end position="72"/>
    </location>
</feature>